<protein>
    <submittedName>
        <fullName evidence="2">Uncharacterized protein</fullName>
    </submittedName>
</protein>
<feature type="region of interest" description="Disordered" evidence="1">
    <location>
        <begin position="77"/>
        <end position="101"/>
    </location>
</feature>
<sequence length="101" mass="11586">MDKATRYRKQEHCGIVTHPLFQRPWRTTWNTGVQCRGQEDDEETKGGEEENDEAHTVAAAQILAGNSRYLLDQLGLSPNRHRGTAATKRLYHTEDTDTEQF</sequence>
<organism evidence="2 3">
    <name type="scientific">Chiloscyllium punctatum</name>
    <name type="common">Brownbanded bambooshark</name>
    <name type="synonym">Hemiscyllium punctatum</name>
    <dbReference type="NCBI Taxonomy" id="137246"/>
    <lineage>
        <taxon>Eukaryota</taxon>
        <taxon>Metazoa</taxon>
        <taxon>Chordata</taxon>
        <taxon>Craniata</taxon>
        <taxon>Vertebrata</taxon>
        <taxon>Chondrichthyes</taxon>
        <taxon>Elasmobranchii</taxon>
        <taxon>Galeomorphii</taxon>
        <taxon>Galeoidea</taxon>
        <taxon>Orectolobiformes</taxon>
        <taxon>Hemiscylliidae</taxon>
        <taxon>Chiloscyllium</taxon>
    </lineage>
</organism>
<dbReference type="Proteomes" id="UP000287033">
    <property type="component" value="Unassembled WGS sequence"/>
</dbReference>
<proteinExistence type="predicted"/>
<evidence type="ECO:0000256" key="1">
    <source>
        <dbReference type="SAM" id="MobiDB-lite"/>
    </source>
</evidence>
<gene>
    <name evidence="2" type="ORF">chiPu_0019727</name>
</gene>
<dbReference type="AlphaFoldDB" id="A0A401RT01"/>
<evidence type="ECO:0000313" key="3">
    <source>
        <dbReference type="Proteomes" id="UP000287033"/>
    </source>
</evidence>
<accession>A0A401RT01</accession>
<dbReference type="EMBL" id="BEZZ01002135">
    <property type="protein sequence ID" value="GCC21260.1"/>
    <property type="molecule type" value="Genomic_DNA"/>
</dbReference>
<evidence type="ECO:0000313" key="2">
    <source>
        <dbReference type="EMBL" id="GCC21260.1"/>
    </source>
</evidence>
<name>A0A401RT01_CHIPU</name>
<reference evidence="2 3" key="1">
    <citation type="journal article" date="2018" name="Nat. Ecol. Evol.">
        <title>Shark genomes provide insights into elasmobranch evolution and the origin of vertebrates.</title>
        <authorList>
            <person name="Hara Y"/>
            <person name="Yamaguchi K"/>
            <person name="Onimaru K"/>
            <person name="Kadota M"/>
            <person name="Koyanagi M"/>
            <person name="Keeley SD"/>
            <person name="Tatsumi K"/>
            <person name="Tanaka K"/>
            <person name="Motone F"/>
            <person name="Kageyama Y"/>
            <person name="Nozu R"/>
            <person name="Adachi N"/>
            <person name="Nishimura O"/>
            <person name="Nakagawa R"/>
            <person name="Tanegashima C"/>
            <person name="Kiyatake I"/>
            <person name="Matsumoto R"/>
            <person name="Murakumo K"/>
            <person name="Nishida K"/>
            <person name="Terakita A"/>
            <person name="Kuratani S"/>
            <person name="Sato K"/>
            <person name="Hyodo S Kuraku.S."/>
        </authorList>
    </citation>
    <scope>NUCLEOTIDE SEQUENCE [LARGE SCALE GENOMIC DNA]</scope>
</reference>
<feature type="region of interest" description="Disordered" evidence="1">
    <location>
        <begin position="34"/>
        <end position="53"/>
    </location>
</feature>
<comment type="caution">
    <text evidence="2">The sequence shown here is derived from an EMBL/GenBank/DDBJ whole genome shotgun (WGS) entry which is preliminary data.</text>
</comment>
<keyword evidence="3" id="KW-1185">Reference proteome</keyword>